<evidence type="ECO:0000313" key="1">
    <source>
        <dbReference type="EMBL" id="KIK74224.1"/>
    </source>
</evidence>
<sequence>MLNASSLSIYSIAGGPGFCLQVPSQSHTNLTSRSTQFGKLHSIATNIPKKT</sequence>
<dbReference type="Proteomes" id="UP000054538">
    <property type="component" value="Unassembled WGS sequence"/>
</dbReference>
<reference evidence="1 2" key="1">
    <citation type="submission" date="2014-04" db="EMBL/GenBank/DDBJ databases">
        <authorList>
            <consortium name="DOE Joint Genome Institute"/>
            <person name="Kuo A."/>
            <person name="Kohler A."/>
            <person name="Jargeat P."/>
            <person name="Nagy L.G."/>
            <person name="Floudas D."/>
            <person name="Copeland A."/>
            <person name="Barry K.W."/>
            <person name="Cichocki N."/>
            <person name="Veneault-Fourrey C."/>
            <person name="LaButti K."/>
            <person name="Lindquist E.A."/>
            <person name="Lipzen A."/>
            <person name="Lundell T."/>
            <person name="Morin E."/>
            <person name="Murat C."/>
            <person name="Sun H."/>
            <person name="Tunlid A."/>
            <person name="Henrissat B."/>
            <person name="Grigoriev I.V."/>
            <person name="Hibbett D.S."/>
            <person name="Martin F."/>
            <person name="Nordberg H.P."/>
            <person name="Cantor M.N."/>
            <person name="Hua S.X."/>
        </authorList>
    </citation>
    <scope>NUCLEOTIDE SEQUENCE [LARGE SCALE GENOMIC DNA]</scope>
    <source>
        <strain evidence="1 2">Ve08.2h10</strain>
    </source>
</reference>
<gene>
    <name evidence="1" type="ORF">PAXRUDRAFT_20092</name>
</gene>
<evidence type="ECO:0000313" key="2">
    <source>
        <dbReference type="Proteomes" id="UP000054538"/>
    </source>
</evidence>
<dbReference type="HOGENOM" id="CLU_3107077_0_0_1"/>
<proteinExistence type="predicted"/>
<accession>A0A0D0D2Q9</accession>
<dbReference type="InParanoid" id="A0A0D0D2Q9"/>
<keyword evidence="2" id="KW-1185">Reference proteome</keyword>
<name>A0A0D0D2Q9_9AGAM</name>
<dbReference type="EMBL" id="KN829056">
    <property type="protein sequence ID" value="KIK74224.1"/>
    <property type="molecule type" value="Genomic_DNA"/>
</dbReference>
<dbReference type="AlphaFoldDB" id="A0A0D0D2Q9"/>
<organism evidence="1 2">
    <name type="scientific">Paxillus rubicundulus Ve08.2h10</name>
    <dbReference type="NCBI Taxonomy" id="930991"/>
    <lineage>
        <taxon>Eukaryota</taxon>
        <taxon>Fungi</taxon>
        <taxon>Dikarya</taxon>
        <taxon>Basidiomycota</taxon>
        <taxon>Agaricomycotina</taxon>
        <taxon>Agaricomycetes</taxon>
        <taxon>Agaricomycetidae</taxon>
        <taxon>Boletales</taxon>
        <taxon>Paxilineae</taxon>
        <taxon>Paxillaceae</taxon>
        <taxon>Paxillus</taxon>
    </lineage>
</organism>
<protein>
    <submittedName>
        <fullName evidence="1">Uncharacterized protein</fullName>
    </submittedName>
</protein>
<reference evidence="2" key="2">
    <citation type="submission" date="2015-01" db="EMBL/GenBank/DDBJ databases">
        <title>Evolutionary Origins and Diversification of the Mycorrhizal Mutualists.</title>
        <authorList>
            <consortium name="DOE Joint Genome Institute"/>
            <consortium name="Mycorrhizal Genomics Consortium"/>
            <person name="Kohler A."/>
            <person name="Kuo A."/>
            <person name="Nagy L.G."/>
            <person name="Floudas D."/>
            <person name="Copeland A."/>
            <person name="Barry K.W."/>
            <person name="Cichocki N."/>
            <person name="Veneault-Fourrey C."/>
            <person name="LaButti K."/>
            <person name="Lindquist E.A."/>
            <person name="Lipzen A."/>
            <person name="Lundell T."/>
            <person name="Morin E."/>
            <person name="Murat C."/>
            <person name="Riley R."/>
            <person name="Ohm R."/>
            <person name="Sun H."/>
            <person name="Tunlid A."/>
            <person name="Henrissat B."/>
            <person name="Grigoriev I.V."/>
            <person name="Hibbett D.S."/>
            <person name="Martin F."/>
        </authorList>
    </citation>
    <scope>NUCLEOTIDE SEQUENCE [LARGE SCALE GENOMIC DNA]</scope>
    <source>
        <strain evidence="2">Ve08.2h10</strain>
    </source>
</reference>